<evidence type="ECO:0000256" key="1">
    <source>
        <dbReference type="ARBA" id="ARBA00010203"/>
    </source>
</evidence>
<keyword evidence="4 8" id="KW-0949">S-adenosyl-L-methionine</keyword>
<proteinExistence type="inferred from homology"/>
<dbReference type="REBASE" id="134331">
    <property type="entry name" value="M.SacNG05ORF11215P"/>
</dbReference>
<dbReference type="GO" id="GO:0032259">
    <property type="term" value="P:methylation"/>
    <property type="evidence" value="ECO:0007669"/>
    <property type="project" value="UniProtKB-KW"/>
</dbReference>
<reference evidence="12 13" key="1">
    <citation type="submission" date="2015-12" db="EMBL/GenBank/DDBJ databases">
        <title>A stable core within a dynamic pangenome in Sulfolobus acidocaldarius.</title>
        <authorList>
            <person name="Anderson R."/>
            <person name="Kouris A."/>
            <person name="Seward C."/>
            <person name="Campbell K."/>
            <person name="Whitaker R."/>
        </authorList>
    </citation>
    <scope>NUCLEOTIDE SEQUENCE [LARGE SCALE GENOMIC DNA]</scope>
    <source>
        <strain evidence="10 13">GG12-C01-09</strain>
        <strain evidence="11 12">NG05B_CO5_07</strain>
    </source>
</reference>
<comment type="catalytic activity">
    <reaction evidence="7 8">
        <text>a 2'-deoxycytidine in DNA + S-adenosyl-L-methionine = an N(4)-methyl-2'-deoxycytidine in DNA + S-adenosyl-L-homocysteine + H(+)</text>
        <dbReference type="Rhea" id="RHEA:16857"/>
        <dbReference type="Rhea" id="RHEA-COMP:11369"/>
        <dbReference type="Rhea" id="RHEA-COMP:13674"/>
        <dbReference type="ChEBI" id="CHEBI:15378"/>
        <dbReference type="ChEBI" id="CHEBI:57856"/>
        <dbReference type="ChEBI" id="CHEBI:59789"/>
        <dbReference type="ChEBI" id="CHEBI:85452"/>
        <dbReference type="ChEBI" id="CHEBI:137933"/>
        <dbReference type="EC" id="2.1.1.113"/>
    </reaction>
</comment>
<dbReference type="Gene3D" id="3.40.50.150">
    <property type="entry name" value="Vaccinia Virus protein VP39"/>
    <property type="match status" value="1"/>
</dbReference>
<evidence type="ECO:0000256" key="7">
    <source>
        <dbReference type="ARBA" id="ARBA00049120"/>
    </source>
</evidence>
<dbReference type="RefSeq" id="WP_011278779.1">
    <property type="nucleotide sequence ID" value="NZ_BHWZ01000005.1"/>
</dbReference>
<sequence>MIKVIFGDSRNMSEVEDKSIGLVLTSPPYYNAPFDFPDLFPSYEEYLNLLRDVGKELYRVLDDGRVAVFVTSDVRIEGVLYPIVADLIRIMTDLGFKYQERIIWKKPEGYIRISRRSGVLIQHPYPLYYYPDNVYEDIVVFKKPGKFHTTNQEKSKIDVNKFQKEKWYLNVWEITNVLPNNKYSKFTAPFPEELANRIVTLYSYVGDTVLDPFAGTGTTLYVARILSRNAVGYEIDLELKEVIRERVGHPTLFDNHEVVFVERSDAKRLRTKLREKINEKLEKKSQ</sequence>
<evidence type="ECO:0000256" key="6">
    <source>
        <dbReference type="ARBA" id="ARBA00023125"/>
    </source>
</evidence>
<dbReference type="InterPro" id="IPR017985">
    <property type="entry name" value="MeTrfase_CN4_CS"/>
</dbReference>
<feature type="domain" description="DNA methylase N-4/N-6" evidence="9">
    <location>
        <begin position="22"/>
        <end position="244"/>
    </location>
</feature>
<dbReference type="Pfam" id="PF01555">
    <property type="entry name" value="N6_N4_Mtase"/>
    <property type="match status" value="1"/>
</dbReference>
<dbReference type="EC" id="2.1.1.113" evidence="8"/>
<organism evidence="11 12">
    <name type="scientific">Sulfolobus acidocaldarius</name>
    <dbReference type="NCBI Taxonomy" id="2285"/>
    <lineage>
        <taxon>Archaea</taxon>
        <taxon>Thermoproteota</taxon>
        <taxon>Thermoprotei</taxon>
        <taxon>Sulfolobales</taxon>
        <taxon>Sulfolobaceae</taxon>
        <taxon>Sulfolobus</taxon>
    </lineage>
</organism>
<evidence type="ECO:0000313" key="11">
    <source>
        <dbReference type="EMBL" id="ALU32662.1"/>
    </source>
</evidence>
<protein>
    <recommendedName>
        <fullName evidence="8">Type II methyltransferase</fullName>
        <ecNumber evidence="8">2.1.1.113</ecNumber>
    </recommendedName>
    <alternativeName>
        <fullName evidence="8">N-4 cytosine-specific methyltransferase</fullName>
    </alternativeName>
</protein>
<dbReference type="EMBL" id="CP013695">
    <property type="protein sequence ID" value="ALU32662.1"/>
    <property type="molecule type" value="Genomic_DNA"/>
</dbReference>
<name>A0A0U3H5B4_9CREN</name>
<dbReference type="InterPro" id="IPR002941">
    <property type="entry name" value="DNA_methylase_N4/N6"/>
</dbReference>
<keyword evidence="2 8" id="KW-0489">Methyltransferase</keyword>
<evidence type="ECO:0000256" key="2">
    <source>
        <dbReference type="ARBA" id="ARBA00022603"/>
    </source>
</evidence>
<gene>
    <name evidence="10" type="ORF">ATY89_08195</name>
    <name evidence="11" type="ORF">ATZ20_11215</name>
</gene>
<evidence type="ECO:0000313" key="13">
    <source>
        <dbReference type="Proteomes" id="UP000065473"/>
    </source>
</evidence>
<evidence type="ECO:0000256" key="4">
    <source>
        <dbReference type="ARBA" id="ARBA00022691"/>
    </source>
</evidence>
<evidence type="ECO:0000256" key="8">
    <source>
        <dbReference type="RuleBase" id="RU362026"/>
    </source>
</evidence>
<comment type="similarity">
    <text evidence="1">Belongs to the N(4)/N(6)-methyltransferase family. N(4) subfamily.</text>
</comment>
<dbReference type="GO" id="GO:0003677">
    <property type="term" value="F:DNA binding"/>
    <property type="evidence" value="ECO:0007669"/>
    <property type="project" value="UniProtKB-KW"/>
</dbReference>
<dbReference type="GeneID" id="14552489"/>
<dbReference type="GO" id="GO:0008170">
    <property type="term" value="F:N-methyltransferase activity"/>
    <property type="evidence" value="ECO:0007669"/>
    <property type="project" value="InterPro"/>
</dbReference>
<evidence type="ECO:0000256" key="5">
    <source>
        <dbReference type="ARBA" id="ARBA00022747"/>
    </source>
</evidence>
<dbReference type="InterPro" id="IPR001091">
    <property type="entry name" value="RM_Methyltransferase"/>
</dbReference>
<dbReference type="Proteomes" id="UP000065473">
    <property type="component" value="Chromosome"/>
</dbReference>
<dbReference type="GO" id="GO:0009307">
    <property type="term" value="P:DNA restriction-modification system"/>
    <property type="evidence" value="ECO:0007669"/>
    <property type="project" value="UniProtKB-KW"/>
</dbReference>
<evidence type="ECO:0000256" key="3">
    <source>
        <dbReference type="ARBA" id="ARBA00022679"/>
    </source>
</evidence>
<evidence type="ECO:0000313" key="10">
    <source>
        <dbReference type="EMBL" id="ALU29920.1"/>
    </source>
</evidence>
<accession>A0A0U3H5B4</accession>
<dbReference type="InterPro" id="IPR029063">
    <property type="entry name" value="SAM-dependent_MTases_sf"/>
</dbReference>
<dbReference type="PRINTS" id="PR00508">
    <property type="entry name" value="S21N4MTFRASE"/>
</dbReference>
<evidence type="ECO:0000313" key="12">
    <source>
        <dbReference type="Proteomes" id="UP000060043"/>
    </source>
</evidence>
<dbReference type="GO" id="GO:0015667">
    <property type="term" value="F:site-specific DNA-methyltransferase (cytosine-N4-specific) activity"/>
    <property type="evidence" value="ECO:0007669"/>
    <property type="project" value="UniProtKB-EC"/>
</dbReference>
<dbReference type="Proteomes" id="UP000060043">
    <property type="component" value="Chromosome"/>
</dbReference>
<keyword evidence="6" id="KW-0238">DNA-binding</keyword>
<dbReference type="PROSITE" id="PS00093">
    <property type="entry name" value="N4_MTASE"/>
    <property type="match status" value="1"/>
</dbReference>
<dbReference type="OMA" id="MIEMWDD"/>
<evidence type="ECO:0000259" key="9">
    <source>
        <dbReference type="Pfam" id="PF01555"/>
    </source>
</evidence>
<dbReference type="EMBL" id="CP013694">
    <property type="protein sequence ID" value="ALU29920.1"/>
    <property type="molecule type" value="Genomic_DNA"/>
</dbReference>
<keyword evidence="5 8" id="KW-0680">Restriction system</keyword>
<dbReference type="OrthoDB" id="38200at2157"/>
<dbReference type="AlphaFoldDB" id="A0A0U3H5B4"/>
<dbReference type="SUPFAM" id="SSF53335">
    <property type="entry name" value="S-adenosyl-L-methionine-dependent methyltransferases"/>
    <property type="match status" value="1"/>
</dbReference>
<keyword evidence="3" id="KW-0808">Transferase</keyword>
<dbReference type="REBASE" id="134317">
    <property type="entry name" value="M.SauGG12ORF8195P"/>
</dbReference>